<sequence>MSTRSFRFGVVAALAPTANAWAATARRAEDLGFTNLLVPDTLGTLSPLPALAAAATATTSLRVGPFVLNTPLYAPAAVAHDTVSMDVLTGGRFELGLGAGRPGGERDAERLGLSFGTPGERVRHLAETIRVVKAALDKQDGGSQSPLRAVQQPGPPILVAGAGRRLLTLAAREADIVALGVAPQGTEYDLAAKVGELRDVAGDRFDALELSVNLAGVGADLPAWMARQLGGDPAELVRRGSAAILTGTPAEMADTLLRRRDALGISYVSVNGMFMEEFAPVVERLAGR</sequence>
<dbReference type="Proteomes" id="UP000638648">
    <property type="component" value="Unassembled WGS sequence"/>
</dbReference>
<keyword evidence="2" id="KW-0288">FMN</keyword>
<reference evidence="7" key="1">
    <citation type="submission" date="2020-10" db="EMBL/GenBank/DDBJ databases">
        <title>Sequencing the genomes of 1000 actinobacteria strains.</title>
        <authorList>
            <person name="Klenk H.-P."/>
        </authorList>
    </citation>
    <scope>NUCLEOTIDE SEQUENCE</scope>
    <source>
        <strain evidence="7">DSM 45354</strain>
    </source>
</reference>
<evidence type="ECO:0000256" key="2">
    <source>
        <dbReference type="ARBA" id="ARBA00022643"/>
    </source>
</evidence>
<evidence type="ECO:0000256" key="5">
    <source>
        <dbReference type="SAM" id="SignalP"/>
    </source>
</evidence>
<dbReference type="AlphaFoldDB" id="A0A927N7B3"/>
<dbReference type="InterPro" id="IPR050172">
    <property type="entry name" value="SsuD_RutA_monooxygenase"/>
</dbReference>
<keyword evidence="8" id="KW-1185">Reference proteome</keyword>
<keyword evidence="5" id="KW-0732">Signal</keyword>
<dbReference type="InterPro" id="IPR019923">
    <property type="entry name" value="Lucif-like_OxRdtase_MSMEG_2516"/>
</dbReference>
<evidence type="ECO:0000313" key="7">
    <source>
        <dbReference type="EMBL" id="MBE1612967.1"/>
    </source>
</evidence>
<evidence type="ECO:0000256" key="4">
    <source>
        <dbReference type="ARBA" id="ARBA00023033"/>
    </source>
</evidence>
<dbReference type="NCBIfam" id="TIGR03621">
    <property type="entry name" value="F420_MSMEG_2516"/>
    <property type="match status" value="1"/>
</dbReference>
<evidence type="ECO:0000256" key="1">
    <source>
        <dbReference type="ARBA" id="ARBA00022630"/>
    </source>
</evidence>
<dbReference type="Gene3D" id="3.20.20.30">
    <property type="entry name" value="Luciferase-like domain"/>
    <property type="match status" value="1"/>
</dbReference>
<evidence type="ECO:0000259" key="6">
    <source>
        <dbReference type="Pfam" id="PF00296"/>
    </source>
</evidence>
<dbReference type="GO" id="GO:0046306">
    <property type="term" value="P:alkanesulfonate catabolic process"/>
    <property type="evidence" value="ECO:0007669"/>
    <property type="project" value="TreeGrafter"/>
</dbReference>
<dbReference type="SUPFAM" id="SSF51679">
    <property type="entry name" value="Bacterial luciferase-like"/>
    <property type="match status" value="1"/>
</dbReference>
<feature type="signal peptide" evidence="5">
    <location>
        <begin position="1"/>
        <end position="22"/>
    </location>
</feature>
<name>A0A927N7B3_9ACTN</name>
<gene>
    <name evidence="7" type="ORF">HEB94_009815</name>
</gene>
<feature type="chain" id="PRO_5037435737" evidence="5">
    <location>
        <begin position="23"/>
        <end position="288"/>
    </location>
</feature>
<dbReference type="PANTHER" id="PTHR42847:SF4">
    <property type="entry name" value="ALKANESULFONATE MONOOXYGENASE-RELATED"/>
    <property type="match status" value="1"/>
</dbReference>
<proteinExistence type="predicted"/>
<dbReference type="PANTHER" id="PTHR42847">
    <property type="entry name" value="ALKANESULFONATE MONOOXYGENASE"/>
    <property type="match status" value="1"/>
</dbReference>
<evidence type="ECO:0000313" key="8">
    <source>
        <dbReference type="Proteomes" id="UP000638648"/>
    </source>
</evidence>
<dbReference type="InterPro" id="IPR011251">
    <property type="entry name" value="Luciferase-like_dom"/>
</dbReference>
<protein>
    <submittedName>
        <fullName evidence="7">F420-dependent oxidoreductase</fullName>
    </submittedName>
</protein>
<organism evidence="7 8">
    <name type="scientific">Actinopolymorpha pittospori</name>
    <dbReference type="NCBI Taxonomy" id="648752"/>
    <lineage>
        <taxon>Bacteria</taxon>
        <taxon>Bacillati</taxon>
        <taxon>Actinomycetota</taxon>
        <taxon>Actinomycetes</taxon>
        <taxon>Propionibacteriales</taxon>
        <taxon>Actinopolymorphaceae</taxon>
        <taxon>Actinopolymorpha</taxon>
    </lineage>
</organism>
<dbReference type="RefSeq" id="WP_192755918.1">
    <property type="nucleotide sequence ID" value="NZ_BAABJL010000239.1"/>
</dbReference>
<dbReference type="Pfam" id="PF00296">
    <property type="entry name" value="Bac_luciferase"/>
    <property type="match status" value="1"/>
</dbReference>
<keyword evidence="3" id="KW-0560">Oxidoreductase</keyword>
<dbReference type="EMBL" id="JADBEM010000001">
    <property type="protein sequence ID" value="MBE1612967.1"/>
    <property type="molecule type" value="Genomic_DNA"/>
</dbReference>
<evidence type="ECO:0000256" key="3">
    <source>
        <dbReference type="ARBA" id="ARBA00023002"/>
    </source>
</evidence>
<keyword evidence="4" id="KW-0503">Monooxygenase</keyword>
<dbReference type="InterPro" id="IPR036661">
    <property type="entry name" value="Luciferase-like_sf"/>
</dbReference>
<comment type="caution">
    <text evidence="7">The sequence shown here is derived from an EMBL/GenBank/DDBJ whole genome shotgun (WGS) entry which is preliminary data.</text>
</comment>
<feature type="domain" description="Luciferase-like" evidence="6">
    <location>
        <begin position="17"/>
        <end position="209"/>
    </location>
</feature>
<accession>A0A927N7B3</accession>
<keyword evidence="1" id="KW-0285">Flavoprotein</keyword>
<dbReference type="GO" id="GO:0008726">
    <property type="term" value="F:alkanesulfonate monooxygenase activity"/>
    <property type="evidence" value="ECO:0007669"/>
    <property type="project" value="TreeGrafter"/>
</dbReference>